<evidence type="ECO:0008006" key="10">
    <source>
        <dbReference type="Google" id="ProtNLM"/>
    </source>
</evidence>
<comment type="caution">
    <text evidence="8">The sequence shown here is derived from an EMBL/GenBank/DDBJ whole genome shotgun (WGS) entry which is preliminary data.</text>
</comment>
<dbReference type="Proteomes" id="UP000287352">
    <property type="component" value="Unassembled WGS sequence"/>
</dbReference>
<protein>
    <recommendedName>
        <fullName evidence="10">Transglycosylase</fullName>
    </recommendedName>
</protein>
<evidence type="ECO:0000256" key="7">
    <source>
        <dbReference type="SAM" id="Phobius"/>
    </source>
</evidence>
<accession>A0A401ZW45</accession>
<proteinExistence type="inferred from homology"/>
<evidence type="ECO:0000256" key="4">
    <source>
        <dbReference type="ARBA" id="ARBA00022692"/>
    </source>
</evidence>
<feature type="transmembrane region" description="Helical" evidence="7">
    <location>
        <begin position="42"/>
        <end position="64"/>
    </location>
</feature>
<dbReference type="EMBL" id="BIFR01000001">
    <property type="protein sequence ID" value="GCE11113.1"/>
    <property type="molecule type" value="Genomic_DNA"/>
</dbReference>
<dbReference type="Pfam" id="PF04226">
    <property type="entry name" value="Transgly_assoc"/>
    <property type="match status" value="1"/>
</dbReference>
<keyword evidence="6 7" id="KW-0472">Membrane</keyword>
<keyword evidence="3" id="KW-1003">Cell membrane</keyword>
<evidence type="ECO:0000256" key="6">
    <source>
        <dbReference type="ARBA" id="ARBA00023136"/>
    </source>
</evidence>
<dbReference type="PANTHER" id="PTHR33884">
    <property type="entry name" value="UPF0410 PROTEIN YMGE"/>
    <property type="match status" value="1"/>
</dbReference>
<gene>
    <name evidence="8" type="ORF">KTT_09720</name>
</gene>
<evidence type="ECO:0000256" key="3">
    <source>
        <dbReference type="ARBA" id="ARBA00022475"/>
    </source>
</evidence>
<evidence type="ECO:0000256" key="5">
    <source>
        <dbReference type="ARBA" id="ARBA00022989"/>
    </source>
</evidence>
<keyword evidence="9" id="KW-1185">Reference proteome</keyword>
<feature type="transmembrane region" description="Helical" evidence="7">
    <location>
        <begin position="6"/>
        <end position="30"/>
    </location>
</feature>
<dbReference type="AlphaFoldDB" id="A0A401ZW45"/>
<dbReference type="InterPro" id="IPR007341">
    <property type="entry name" value="Transgly_assoc"/>
</dbReference>
<dbReference type="PANTHER" id="PTHR33884:SF3">
    <property type="entry name" value="UPF0410 PROTEIN YMGE"/>
    <property type="match status" value="1"/>
</dbReference>
<evidence type="ECO:0000313" key="8">
    <source>
        <dbReference type="EMBL" id="GCE11113.1"/>
    </source>
</evidence>
<sequence>MIASPFVLGAAFAPGGLIGWIVVGLIAGFLAGQFMKGSGYGILGDIIVGLVGALVGGFLTNLLLPDASLGWIWTIVVAFIGACIFIALFRAVTGGRRAV</sequence>
<evidence type="ECO:0000256" key="1">
    <source>
        <dbReference type="ARBA" id="ARBA00004651"/>
    </source>
</evidence>
<dbReference type="RefSeq" id="WP_126578754.1">
    <property type="nucleotide sequence ID" value="NZ_BIFR01000001.1"/>
</dbReference>
<comment type="subcellular location">
    <subcellularLocation>
        <location evidence="1">Cell membrane</location>
        <topology evidence="1">Multi-pass membrane protein</topology>
    </subcellularLocation>
</comment>
<keyword evidence="5 7" id="KW-1133">Transmembrane helix</keyword>
<feature type="transmembrane region" description="Helical" evidence="7">
    <location>
        <begin position="70"/>
        <end position="92"/>
    </location>
</feature>
<reference evidence="9" key="1">
    <citation type="submission" date="2018-12" db="EMBL/GenBank/DDBJ databases">
        <title>Tengunoibacter tsumagoiensis gen. nov., sp. nov., Dictyobacter kobayashii sp. nov., D. alpinus sp. nov., and D. joshuensis sp. nov. and description of Dictyobacteraceae fam. nov. within the order Ktedonobacterales isolated from Tengu-no-mugimeshi.</title>
        <authorList>
            <person name="Wang C.M."/>
            <person name="Zheng Y."/>
            <person name="Sakai Y."/>
            <person name="Toyoda A."/>
            <person name="Minakuchi Y."/>
            <person name="Abe K."/>
            <person name="Yokota A."/>
            <person name="Yabe S."/>
        </authorList>
    </citation>
    <scope>NUCLEOTIDE SEQUENCE [LARGE SCALE GENOMIC DNA]</scope>
    <source>
        <strain evidence="9">Uno3</strain>
    </source>
</reference>
<name>A0A401ZW45_9CHLR</name>
<dbReference type="GO" id="GO:0005886">
    <property type="term" value="C:plasma membrane"/>
    <property type="evidence" value="ECO:0007669"/>
    <property type="project" value="UniProtKB-SubCell"/>
</dbReference>
<keyword evidence="4 7" id="KW-0812">Transmembrane</keyword>
<dbReference type="OrthoDB" id="165457at2"/>
<evidence type="ECO:0000313" key="9">
    <source>
        <dbReference type="Proteomes" id="UP000287352"/>
    </source>
</evidence>
<comment type="similarity">
    <text evidence="2">Belongs to the UPF0410 family.</text>
</comment>
<organism evidence="8 9">
    <name type="scientific">Tengunoibacter tsumagoiensis</name>
    <dbReference type="NCBI Taxonomy" id="2014871"/>
    <lineage>
        <taxon>Bacteria</taxon>
        <taxon>Bacillati</taxon>
        <taxon>Chloroflexota</taxon>
        <taxon>Ktedonobacteria</taxon>
        <taxon>Ktedonobacterales</taxon>
        <taxon>Dictyobacteraceae</taxon>
        <taxon>Tengunoibacter</taxon>
    </lineage>
</organism>
<evidence type="ECO:0000256" key="2">
    <source>
        <dbReference type="ARBA" id="ARBA00011006"/>
    </source>
</evidence>